<feature type="compositionally biased region" description="Low complexity" evidence="1">
    <location>
        <begin position="248"/>
        <end position="293"/>
    </location>
</feature>
<feature type="compositionally biased region" description="Basic and acidic residues" evidence="1">
    <location>
        <begin position="11"/>
        <end position="35"/>
    </location>
</feature>
<dbReference type="OrthoDB" id="3785477at2759"/>
<feature type="region of interest" description="Disordered" evidence="1">
    <location>
        <begin position="248"/>
        <end position="310"/>
    </location>
</feature>
<feature type="compositionally biased region" description="Basic and acidic residues" evidence="1">
    <location>
        <begin position="166"/>
        <end position="182"/>
    </location>
</feature>
<accession>A0A7C8M4V9</accession>
<dbReference type="Proteomes" id="UP000481861">
    <property type="component" value="Unassembled WGS sequence"/>
</dbReference>
<comment type="caution">
    <text evidence="2">The sequence shown here is derived from an EMBL/GenBank/DDBJ whole genome shotgun (WGS) entry which is preliminary data.</text>
</comment>
<keyword evidence="3" id="KW-1185">Reference proteome</keyword>
<feature type="region of interest" description="Disordered" evidence="1">
    <location>
        <begin position="63"/>
        <end position="84"/>
    </location>
</feature>
<name>A0A7C8M4V9_9PLEO</name>
<feature type="region of interest" description="Disordered" evidence="1">
    <location>
        <begin position="1"/>
        <end position="36"/>
    </location>
</feature>
<evidence type="ECO:0000256" key="1">
    <source>
        <dbReference type="SAM" id="MobiDB-lite"/>
    </source>
</evidence>
<dbReference type="AlphaFoldDB" id="A0A7C8M4V9"/>
<feature type="region of interest" description="Disordered" evidence="1">
    <location>
        <begin position="153"/>
        <end position="207"/>
    </location>
</feature>
<gene>
    <name evidence="2" type="ORF">BDV95DRAFT_128739</name>
</gene>
<reference evidence="2 3" key="1">
    <citation type="submission" date="2020-01" db="EMBL/GenBank/DDBJ databases">
        <authorList>
            <consortium name="DOE Joint Genome Institute"/>
            <person name="Haridas S."/>
            <person name="Albert R."/>
            <person name="Binder M."/>
            <person name="Bloem J."/>
            <person name="Labutti K."/>
            <person name="Salamov A."/>
            <person name="Andreopoulos B."/>
            <person name="Baker S.E."/>
            <person name="Barry K."/>
            <person name="Bills G."/>
            <person name="Bluhm B.H."/>
            <person name="Cannon C."/>
            <person name="Castanera R."/>
            <person name="Culley D.E."/>
            <person name="Daum C."/>
            <person name="Ezra D."/>
            <person name="Gonzalez J.B."/>
            <person name="Henrissat B."/>
            <person name="Kuo A."/>
            <person name="Liang C."/>
            <person name="Lipzen A."/>
            <person name="Lutzoni F."/>
            <person name="Magnuson J."/>
            <person name="Mondo S."/>
            <person name="Nolan M."/>
            <person name="Ohm R."/>
            <person name="Pangilinan J."/>
            <person name="Park H.-J.H."/>
            <person name="Ramirez L."/>
            <person name="Alfaro M."/>
            <person name="Sun H."/>
            <person name="Tritt A."/>
            <person name="Yoshinaga Y."/>
            <person name="Zwiers L.-H.L."/>
            <person name="Turgeon B.G."/>
            <person name="Goodwin S.B."/>
            <person name="Spatafora J.W."/>
            <person name="Crous P.W."/>
            <person name="Grigoriev I.V."/>
        </authorList>
    </citation>
    <scope>NUCLEOTIDE SEQUENCE [LARGE SCALE GENOMIC DNA]</scope>
    <source>
        <strain evidence="2 3">CBS 611.86</strain>
    </source>
</reference>
<evidence type="ECO:0000313" key="3">
    <source>
        <dbReference type="Proteomes" id="UP000481861"/>
    </source>
</evidence>
<dbReference type="EMBL" id="JAADJZ010000019">
    <property type="protein sequence ID" value="KAF2868419.1"/>
    <property type="molecule type" value="Genomic_DNA"/>
</dbReference>
<sequence length="451" mass="48984">MNRLKHKASRFFKEAPSQDEHAANAGVDGRDDGTDFHAGIQAGVVKKKSSRFLRATRSTELLASADPYAASGAQPLGPAGADTNANTLKKKASWFKKSTADTQPATSGLSEFDFDFKAGVQNYRANTNPNPIIPSLSPERKVSKFFIKRDRDEKLIPSQNSSNHNVTRDSYERESDGDRRTSFDSQRTSYRDGEMIPFPPAPHSIPASQCASAAVSVVGQPAPGLRIRDEADVKPRLSFSSLRSKSSRFFRAASSTSTSTSHTSNSAARARTSRPSLKSLLRTPSPAPATSSAARRRTPPPRPPRPESLDAETLALLRDSSMRMCIPLTTPPRASVYNTATQSASSPRELSLDPNAPMPLAARVSSDFRFGSAIFANDNNYNNGADGMGMGVNGRPLPVRPTVTYDAIEQFDPHRTTQWEMLRRVSGGTTGATPGVLWRDESGRMHFVADI</sequence>
<protein>
    <submittedName>
        <fullName evidence="2">Uncharacterized protein</fullName>
    </submittedName>
</protein>
<feature type="compositionally biased region" description="Basic residues" evidence="1">
    <location>
        <begin position="1"/>
        <end position="10"/>
    </location>
</feature>
<organism evidence="2 3">
    <name type="scientific">Massariosphaeria phaeospora</name>
    <dbReference type="NCBI Taxonomy" id="100035"/>
    <lineage>
        <taxon>Eukaryota</taxon>
        <taxon>Fungi</taxon>
        <taxon>Dikarya</taxon>
        <taxon>Ascomycota</taxon>
        <taxon>Pezizomycotina</taxon>
        <taxon>Dothideomycetes</taxon>
        <taxon>Pleosporomycetidae</taxon>
        <taxon>Pleosporales</taxon>
        <taxon>Pleosporales incertae sedis</taxon>
        <taxon>Massariosphaeria</taxon>
    </lineage>
</organism>
<evidence type="ECO:0000313" key="2">
    <source>
        <dbReference type="EMBL" id="KAF2868419.1"/>
    </source>
</evidence>
<proteinExistence type="predicted"/>